<protein>
    <submittedName>
        <fullName evidence="1">Uncharacterized protein</fullName>
    </submittedName>
</protein>
<gene>
    <name evidence="1" type="ORF">WI372_15005</name>
</gene>
<evidence type="ECO:0000313" key="2">
    <source>
        <dbReference type="Proteomes" id="UP001484239"/>
    </source>
</evidence>
<proteinExistence type="predicted"/>
<comment type="caution">
    <text evidence="1">The sequence shown here is derived from an EMBL/GenBank/DDBJ whole genome shotgun (WGS) entry which is preliminary data.</text>
</comment>
<organism evidence="1 2">
    <name type="scientific">Gaopeijia maritima</name>
    <dbReference type="NCBI Taxonomy" id="3119007"/>
    <lineage>
        <taxon>Bacteria</taxon>
        <taxon>Pseudomonadati</taxon>
        <taxon>Gemmatimonadota</taxon>
        <taxon>Longimicrobiia</taxon>
        <taxon>Gaopeijiales</taxon>
        <taxon>Gaopeijiaceae</taxon>
        <taxon>Gaopeijia</taxon>
    </lineage>
</organism>
<evidence type="ECO:0000313" key="1">
    <source>
        <dbReference type="EMBL" id="MEK9502300.1"/>
    </source>
</evidence>
<reference evidence="1 2" key="1">
    <citation type="submission" date="2024-02" db="EMBL/GenBank/DDBJ databases">
        <title>A novel Gemmatimonadota bacterium.</title>
        <authorList>
            <person name="Du Z.-J."/>
            <person name="Ye Y.-Q."/>
        </authorList>
    </citation>
    <scope>NUCLEOTIDE SEQUENCE [LARGE SCALE GENOMIC DNA]</scope>
    <source>
        <strain evidence="1 2">DH-20</strain>
    </source>
</reference>
<dbReference type="EMBL" id="JBBHLI010000010">
    <property type="protein sequence ID" value="MEK9502300.1"/>
    <property type="molecule type" value="Genomic_DNA"/>
</dbReference>
<keyword evidence="2" id="KW-1185">Reference proteome</keyword>
<dbReference type="Proteomes" id="UP001484239">
    <property type="component" value="Unassembled WGS sequence"/>
</dbReference>
<name>A0ABU9EEE6_9BACT</name>
<accession>A0ABU9EEE6</accession>
<dbReference type="RefSeq" id="WP_405274387.1">
    <property type="nucleotide sequence ID" value="NZ_CP144380.1"/>
</dbReference>
<sequence>MSDRTLATWIESRRPPVPAAFEPFVRPRRPEAPASVAALVEEARQRLAAMEGAELREGAFHLLAADGFVTWACERALAEDDPSEALRGVLDTLIE</sequence>